<feature type="chain" id="PRO_5039467116" description="Lipoprotein" evidence="2">
    <location>
        <begin position="20"/>
        <end position="210"/>
    </location>
</feature>
<sequence length="210" mass="22157">MTALLRPGLWATAAVLMLAACDASSPNPAPTGSTPSADPPGITVSAQPSPTCPDEEITFGTERRHHVVTHVASAQVLARNGGVLDAPLRSVRPYAAEVSADGAVPEFRVYRDFAARRDPSEPAVPPLGEVFTPPEDTTTMQGPGRIVHYAGVQALEAPFSYRCGSVTAHGVVRSWAIPVSGVLDCTTPRRYQGNRMAEEAARIGCDVRAD</sequence>
<comment type="caution">
    <text evidence="3">The sequence shown here is derived from an EMBL/GenBank/DDBJ whole genome shotgun (WGS) entry which is preliminary data.</text>
</comment>
<gene>
    <name evidence="3" type="ORF">Sya03_34340</name>
</gene>
<organism evidence="3 4">
    <name type="scientific">Spirilliplanes yamanashiensis</name>
    <dbReference type="NCBI Taxonomy" id="42233"/>
    <lineage>
        <taxon>Bacteria</taxon>
        <taxon>Bacillati</taxon>
        <taxon>Actinomycetota</taxon>
        <taxon>Actinomycetes</taxon>
        <taxon>Micromonosporales</taxon>
        <taxon>Micromonosporaceae</taxon>
        <taxon>Spirilliplanes</taxon>
    </lineage>
</organism>
<keyword evidence="4" id="KW-1185">Reference proteome</keyword>
<name>A0A8J3YA42_9ACTN</name>
<accession>A0A8J3YA42</accession>
<proteinExistence type="predicted"/>
<dbReference type="AlphaFoldDB" id="A0A8J3YA42"/>
<dbReference type="RefSeq" id="WP_203939333.1">
    <property type="nucleotide sequence ID" value="NZ_BAAAGJ010000002.1"/>
</dbReference>
<feature type="signal peptide" evidence="2">
    <location>
        <begin position="1"/>
        <end position="19"/>
    </location>
</feature>
<dbReference type="Proteomes" id="UP000652013">
    <property type="component" value="Unassembled WGS sequence"/>
</dbReference>
<evidence type="ECO:0008006" key="5">
    <source>
        <dbReference type="Google" id="ProtNLM"/>
    </source>
</evidence>
<feature type="compositionally biased region" description="Polar residues" evidence="1">
    <location>
        <begin position="24"/>
        <end position="36"/>
    </location>
</feature>
<dbReference type="EMBL" id="BOOY01000026">
    <property type="protein sequence ID" value="GIJ04082.1"/>
    <property type="molecule type" value="Genomic_DNA"/>
</dbReference>
<protein>
    <recommendedName>
        <fullName evidence="5">Lipoprotein</fullName>
    </recommendedName>
</protein>
<evidence type="ECO:0000256" key="1">
    <source>
        <dbReference type="SAM" id="MobiDB-lite"/>
    </source>
</evidence>
<keyword evidence="2" id="KW-0732">Signal</keyword>
<dbReference type="PROSITE" id="PS51257">
    <property type="entry name" value="PROKAR_LIPOPROTEIN"/>
    <property type="match status" value="1"/>
</dbReference>
<evidence type="ECO:0000313" key="4">
    <source>
        <dbReference type="Proteomes" id="UP000652013"/>
    </source>
</evidence>
<reference evidence="3" key="1">
    <citation type="submission" date="2021-01" db="EMBL/GenBank/DDBJ databases">
        <title>Whole genome shotgun sequence of Spirilliplanes yamanashiensis NBRC 15828.</title>
        <authorList>
            <person name="Komaki H."/>
            <person name="Tamura T."/>
        </authorList>
    </citation>
    <scope>NUCLEOTIDE SEQUENCE</scope>
    <source>
        <strain evidence="3">NBRC 15828</strain>
    </source>
</reference>
<feature type="region of interest" description="Disordered" evidence="1">
    <location>
        <begin position="24"/>
        <end position="51"/>
    </location>
</feature>
<evidence type="ECO:0000256" key="2">
    <source>
        <dbReference type="SAM" id="SignalP"/>
    </source>
</evidence>
<evidence type="ECO:0000313" key="3">
    <source>
        <dbReference type="EMBL" id="GIJ04082.1"/>
    </source>
</evidence>